<dbReference type="GO" id="GO:0016301">
    <property type="term" value="F:kinase activity"/>
    <property type="evidence" value="ECO:0007669"/>
    <property type="project" value="UniProtKB-KW"/>
</dbReference>
<proteinExistence type="predicted"/>
<dbReference type="InterPro" id="IPR003501">
    <property type="entry name" value="PTS_EIIB_2/3"/>
</dbReference>
<dbReference type="GO" id="GO:0009401">
    <property type="term" value="P:phosphoenolpyruvate-dependent sugar phosphotransferase system"/>
    <property type="evidence" value="ECO:0007669"/>
    <property type="project" value="UniProtKB-KW"/>
</dbReference>
<dbReference type="EMBL" id="GL882984">
    <property type="protein sequence ID" value="EGF75848.1"/>
    <property type="molecule type" value="Genomic_DNA"/>
</dbReference>
<evidence type="ECO:0000256" key="3">
    <source>
        <dbReference type="ARBA" id="ARBA00022490"/>
    </source>
</evidence>
<keyword evidence="5" id="KW-0808">Transferase</keyword>
<dbReference type="AlphaFoldDB" id="F4PFZ3"/>
<comment type="subcellular location">
    <subcellularLocation>
        <location evidence="1">Cytoplasm</location>
    </subcellularLocation>
</comment>
<evidence type="ECO:0000256" key="8">
    <source>
        <dbReference type="ARBA" id="ARBA00037387"/>
    </source>
</evidence>
<name>F4PFZ3_BATDJ</name>
<accession>F4PFZ3</accession>
<keyword evidence="14" id="KW-1185">Reference proteome</keyword>
<evidence type="ECO:0000313" key="13">
    <source>
        <dbReference type="EMBL" id="EGF75848.1"/>
    </source>
</evidence>
<protein>
    <recommendedName>
        <fullName evidence="9">Ascorbate-specific PTS system EIIA component</fullName>
    </recommendedName>
    <alternativeName>
        <fullName evidence="10">Ascorbate-specific phosphotransferase enzyme IIA component</fullName>
    </alternativeName>
</protein>
<gene>
    <name evidence="13" type="ORF">BATDEDRAFT_93283</name>
</gene>
<dbReference type="InterPro" id="IPR002178">
    <property type="entry name" value="PTS_EIIA_type-2_dom"/>
</dbReference>
<dbReference type="CDD" id="cd05568">
    <property type="entry name" value="PTS_IIB_bgl_like"/>
    <property type="match status" value="1"/>
</dbReference>
<dbReference type="HOGENOM" id="CLU_013442_0_0_1"/>
<dbReference type="InterPro" id="IPR013011">
    <property type="entry name" value="PTS_EIIB_2"/>
</dbReference>
<keyword evidence="3" id="KW-0963">Cytoplasm</keyword>
<evidence type="ECO:0000313" key="14">
    <source>
        <dbReference type="Proteomes" id="UP000007241"/>
    </source>
</evidence>
<dbReference type="SUPFAM" id="SSF52794">
    <property type="entry name" value="PTS system IIB component-like"/>
    <property type="match status" value="1"/>
</dbReference>
<dbReference type="InterPro" id="IPR051351">
    <property type="entry name" value="Ascorbate-PTS_EIIA_comp"/>
</dbReference>
<evidence type="ECO:0000256" key="5">
    <source>
        <dbReference type="ARBA" id="ARBA00022679"/>
    </source>
</evidence>
<dbReference type="Pfam" id="PF02302">
    <property type="entry name" value="PTS_IIB"/>
    <property type="match status" value="1"/>
</dbReference>
<dbReference type="GO" id="GO:0005737">
    <property type="term" value="C:cytoplasm"/>
    <property type="evidence" value="ECO:0007669"/>
    <property type="project" value="UniProtKB-SubCell"/>
</dbReference>
<dbReference type="Pfam" id="PF00359">
    <property type="entry name" value="PTS_EIIA_2"/>
    <property type="match status" value="1"/>
</dbReference>
<evidence type="ECO:0000256" key="6">
    <source>
        <dbReference type="ARBA" id="ARBA00022683"/>
    </source>
</evidence>
<evidence type="ECO:0000256" key="9">
    <source>
        <dbReference type="ARBA" id="ARBA00041175"/>
    </source>
</evidence>
<dbReference type="InterPro" id="IPR036095">
    <property type="entry name" value="PTS_EIIB-like_sf"/>
</dbReference>
<comment type="function">
    <text evidence="8">The phosphoenolpyruvate-dependent sugar phosphotransferase system (sugar PTS), a major carbohydrate active transport system, catalyzes the phosphorylation of incoming sugar substrates concomitantly with their translocation across the cell membrane. The enzyme II UlaABC PTS system is involved in ascorbate transport.</text>
</comment>
<dbReference type="InterPro" id="IPR016152">
    <property type="entry name" value="PTrfase/Anion_transptr"/>
</dbReference>
<feature type="domain" description="PTS EIIB type-2" evidence="12">
    <location>
        <begin position="34"/>
        <end position="122"/>
    </location>
</feature>
<organism evidence="13 14">
    <name type="scientific">Batrachochytrium dendrobatidis (strain JAM81 / FGSC 10211)</name>
    <name type="common">Frog chytrid fungus</name>
    <dbReference type="NCBI Taxonomy" id="684364"/>
    <lineage>
        <taxon>Eukaryota</taxon>
        <taxon>Fungi</taxon>
        <taxon>Fungi incertae sedis</taxon>
        <taxon>Chytridiomycota</taxon>
        <taxon>Chytridiomycota incertae sedis</taxon>
        <taxon>Chytridiomycetes</taxon>
        <taxon>Rhizophydiales</taxon>
        <taxon>Rhizophydiales incertae sedis</taxon>
        <taxon>Batrachochytrium</taxon>
    </lineage>
</organism>
<evidence type="ECO:0000256" key="2">
    <source>
        <dbReference type="ARBA" id="ARBA00022448"/>
    </source>
</evidence>
<dbReference type="PROSITE" id="PS51094">
    <property type="entry name" value="PTS_EIIA_TYPE_2"/>
    <property type="match status" value="1"/>
</dbReference>
<dbReference type="Gene3D" id="3.40.50.2300">
    <property type="match status" value="1"/>
</dbReference>
<feature type="domain" description="PTS EIIA type-2" evidence="11">
    <location>
        <begin position="171"/>
        <end position="311"/>
    </location>
</feature>
<dbReference type="SUPFAM" id="SSF55804">
    <property type="entry name" value="Phoshotransferase/anion transport protein"/>
    <property type="match status" value="1"/>
</dbReference>
<keyword evidence="6" id="KW-0598">Phosphotransferase system</keyword>
<keyword evidence="2" id="KW-0813">Transport</keyword>
<reference evidence="13 14" key="1">
    <citation type="submission" date="2009-12" db="EMBL/GenBank/DDBJ databases">
        <title>The draft genome of Batrachochytrium dendrobatidis.</title>
        <authorList>
            <consortium name="US DOE Joint Genome Institute (JGI-PGF)"/>
            <person name="Kuo A."/>
            <person name="Salamov A."/>
            <person name="Schmutz J."/>
            <person name="Lucas S."/>
            <person name="Pitluck S."/>
            <person name="Rosenblum E."/>
            <person name="Stajich J."/>
            <person name="Eisen M."/>
            <person name="Grigoriev I.V."/>
        </authorList>
    </citation>
    <scope>NUCLEOTIDE SEQUENCE [LARGE SCALE GENOMIC DNA]</scope>
    <source>
        <strain evidence="14">JAM81 / FGSC 10211</strain>
    </source>
</reference>
<dbReference type="PANTHER" id="PTHR36203">
    <property type="entry name" value="ASCORBATE-SPECIFIC PTS SYSTEM EIIA COMPONENT"/>
    <property type="match status" value="1"/>
</dbReference>
<evidence type="ECO:0000256" key="1">
    <source>
        <dbReference type="ARBA" id="ARBA00004496"/>
    </source>
</evidence>
<evidence type="ECO:0000259" key="11">
    <source>
        <dbReference type="PROSITE" id="PS51094"/>
    </source>
</evidence>
<keyword evidence="4" id="KW-0597">Phosphoprotein</keyword>
<dbReference type="PROSITE" id="PS51099">
    <property type="entry name" value="PTS_EIIB_TYPE_2"/>
    <property type="match status" value="1"/>
</dbReference>
<dbReference type="OrthoDB" id="10267763at2759"/>
<keyword evidence="7" id="KW-0418">Kinase</keyword>
<dbReference type="PANTHER" id="PTHR36203:SF1">
    <property type="entry name" value="ASCORBATE-SPECIFIC PTS SYSTEM EIIA COMPONENT"/>
    <property type="match status" value="1"/>
</dbReference>
<dbReference type="PROSITE" id="PS00372">
    <property type="entry name" value="PTS_EIIA_TYPE_2_HIS"/>
    <property type="match status" value="1"/>
</dbReference>
<evidence type="ECO:0000256" key="10">
    <source>
        <dbReference type="ARBA" id="ARBA00042072"/>
    </source>
</evidence>
<dbReference type="GO" id="GO:0008982">
    <property type="term" value="F:protein-N(PI)-phosphohistidine-sugar phosphotransferase activity"/>
    <property type="evidence" value="ECO:0007669"/>
    <property type="project" value="InterPro"/>
</dbReference>
<dbReference type="InParanoid" id="F4PFZ3"/>
<evidence type="ECO:0000256" key="7">
    <source>
        <dbReference type="ARBA" id="ARBA00022777"/>
    </source>
</evidence>
<evidence type="ECO:0000256" key="4">
    <source>
        <dbReference type="ARBA" id="ARBA00022553"/>
    </source>
</evidence>
<evidence type="ECO:0000259" key="12">
    <source>
        <dbReference type="PROSITE" id="PS51099"/>
    </source>
</evidence>
<dbReference type="Gene3D" id="3.40.930.10">
    <property type="entry name" value="Mannitol-specific EII, Chain A"/>
    <property type="match status" value="1"/>
</dbReference>
<sequence>MWTGKKISEGEIGYFTLHFGSYLEKDKKPKKEHLNGLIVCANGISTSLMLKAQLNEMFPMINFTSVHAAEEIANVAKSSYDLIFSTVEVDSTKPAYLVKPLLSQVEKNYLIQAVATDFPRLGYSLISVDKLMEIIKKHAEIKDEEKLFSELVDKLYFKKSNKGRYSPMLSELLTEDMIHFTSESLDWHHAISMAAKPLVNAESVEERYVDAMIKNVEEIGTYIHVGKGIAIPHARPEEGVNKIGELGVTGVEVSHSDLSSATPQDADVFFLAKDIAEGGSHLGEVVVLDSIIDMDELRTKVKQVLEEKNLI</sequence>
<dbReference type="Proteomes" id="UP000007241">
    <property type="component" value="Unassembled WGS sequence"/>
</dbReference>